<dbReference type="AlphaFoldDB" id="A0A0C2NII1"/>
<gene>
    <name evidence="1" type="ORF">RF11_08213</name>
</gene>
<reference evidence="1 2" key="1">
    <citation type="journal article" date="2014" name="Genome Biol. Evol.">
        <title>The genome of the myxosporean Thelohanellus kitauei shows adaptations to nutrient acquisition within its fish host.</title>
        <authorList>
            <person name="Yang Y."/>
            <person name="Xiong J."/>
            <person name="Zhou Z."/>
            <person name="Huo F."/>
            <person name="Miao W."/>
            <person name="Ran C."/>
            <person name="Liu Y."/>
            <person name="Zhang J."/>
            <person name="Feng J."/>
            <person name="Wang M."/>
            <person name="Wang M."/>
            <person name="Wang L."/>
            <person name="Yao B."/>
        </authorList>
    </citation>
    <scope>NUCLEOTIDE SEQUENCE [LARGE SCALE GENOMIC DNA]</scope>
    <source>
        <strain evidence="1">Wuqing</strain>
    </source>
</reference>
<name>A0A0C2NII1_THEKT</name>
<proteinExistence type="predicted"/>
<comment type="caution">
    <text evidence="1">The sequence shown here is derived from an EMBL/GenBank/DDBJ whole genome shotgun (WGS) entry which is preliminary data.</text>
</comment>
<accession>A0A0C2NII1</accession>
<dbReference type="Proteomes" id="UP000031668">
    <property type="component" value="Unassembled WGS sequence"/>
</dbReference>
<evidence type="ECO:0000313" key="2">
    <source>
        <dbReference type="Proteomes" id="UP000031668"/>
    </source>
</evidence>
<protein>
    <submittedName>
        <fullName evidence="1">Uncharacterized protein</fullName>
    </submittedName>
</protein>
<evidence type="ECO:0000313" key="1">
    <source>
        <dbReference type="EMBL" id="KII73842.1"/>
    </source>
</evidence>
<organism evidence="1 2">
    <name type="scientific">Thelohanellus kitauei</name>
    <name type="common">Myxosporean</name>
    <dbReference type="NCBI Taxonomy" id="669202"/>
    <lineage>
        <taxon>Eukaryota</taxon>
        <taxon>Metazoa</taxon>
        <taxon>Cnidaria</taxon>
        <taxon>Myxozoa</taxon>
        <taxon>Myxosporea</taxon>
        <taxon>Bivalvulida</taxon>
        <taxon>Platysporina</taxon>
        <taxon>Myxobolidae</taxon>
        <taxon>Thelohanellus</taxon>
    </lineage>
</organism>
<sequence>MNAQIQNEIPNIASKKLRNNLLTKPYEEIKLRLHDLKGKSTEVKEIMPIKLFDLPTYTYYEDIEGLNITILTKFLYFIIRIECDNITDYSSAPSRDIPRCCSNFGFDLSTHTDSNLRCGRSLLNPHVEWCLNNGVLFENISK</sequence>
<keyword evidence="2" id="KW-1185">Reference proteome</keyword>
<dbReference type="EMBL" id="JWZT01000640">
    <property type="protein sequence ID" value="KII73842.1"/>
    <property type="molecule type" value="Genomic_DNA"/>
</dbReference>